<dbReference type="AlphaFoldDB" id="A0A8H4VZ01"/>
<comment type="caution">
    <text evidence="1">The sequence shown here is derived from an EMBL/GenBank/DDBJ whole genome shotgun (WGS) entry which is preliminary data.</text>
</comment>
<gene>
    <name evidence="1" type="ORF">G7Y89_g10663</name>
</gene>
<organism evidence="1 2">
    <name type="scientific">Cudoniella acicularis</name>
    <dbReference type="NCBI Taxonomy" id="354080"/>
    <lineage>
        <taxon>Eukaryota</taxon>
        <taxon>Fungi</taxon>
        <taxon>Dikarya</taxon>
        <taxon>Ascomycota</taxon>
        <taxon>Pezizomycotina</taxon>
        <taxon>Leotiomycetes</taxon>
        <taxon>Helotiales</taxon>
        <taxon>Tricladiaceae</taxon>
        <taxon>Cudoniella</taxon>
    </lineage>
</organism>
<proteinExistence type="predicted"/>
<protein>
    <recommendedName>
        <fullName evidence="3">Transcription factor domain-containing protein</fullName>
    </recommendedName>
</protein>
<reference evidence="1 2" key="1">
    <citation type="submission" date="2020-03" db="EMBL/GenBank/DDBJ databases">
        <title>Draft Genome Sequence of Cudoniella acicularis.</title>
        <authorList>
            <person name="Buettner E."/>
            <person name="Kellner H."/>
        </authorList>
    </citation>
    <scope>NUCLEOTIDE SEQUENCE [LARGE SCALE GENOMIC DNA]</scope>
    <source>
        <strain evidence="1 2">DSM 108380</strain>
    </source>
</reference>
<dbReference type="PANTHER" id="PTHR47785">
    <property type="entry name" value="ZN(II)2CYS6 TRANSCRIPTION FACTOR (EUROFUNG)-RELATED-RELATED"/>
    <property type="match status" value="1"/>
</dbReference>
<evidence type="ECO:0008006" key="3">
    <source>
        <dbReference type="Google" id="ProtNLM"/>
    </source>
</evidence>
<accession>A0A8H4VZ01</accession>
<dbReference type="InterPro" id="IPR053181">
    <property type="entry name" value="EcdB-like_regulator"/>
</dbReference>
<dbReference type="OrthoDB" id="6133115at2759"/>
<keyword evidence="2" id="KW-1185">Reference proteome</keyword>
<name>A0A8H4VZ01_9HELO</name>
<evidence type="ECO:0000313" key="1">
    <source>
        <dbReference type="EMBL" id="KAF4627492.1"/>
    </source>
</evidence>
<dbReference type="Proteomes" id="UP000566819">
    <property type="component" value="Unassembled WGS sequence"/>
</dbReference>
<evidence type="ECO:0000313" key="2">
    <source>
        <dbReference type="Proteomes" id="UP000566819"/>
    </source>
</evidence>
<dbReference type="EMBL" id="JAAMPI010000960">
    <property type="protein sequence ID" value="KAF4627492.1"/>
    <property type="molecule type" value="Genomic_DNA"/>
</dbReference>
<sequence length="378" mass="42446">MQATGRNNSETSNVTSYRARARKRTAHAVRFKPRPVKTPVAEFKFSAMRAACANLDAMATNLAVGVWRMMWIACMVGSSRLLLSGREKAIKYSRQSFEWIIYYARDQQRTPSFSPQFLSESTTSDQDLDKVANASLPNHISATEDLLSSPLAEPFPSLIEQFKSIFQLESKRPSMSFQYRFTKPVFTPDEANRLISSFQATVNFWYPTVSKTNLEILFEKVQTGFHENSSEDCLALLVMALGAASELVKYASLDEDHRNFESRQQQSELSTMAHVCFDEAIKLLPVAYMEVSTTSAQCVFLAATMFIILASLQNHALRQGLLANHPISNFGAHLSRLLNSWISIAPQKSPSIQQSVQLIAEIDDLIRRSSQIPILSII</sequence>
<dbReference type="PANTHER" id="PTHR47785:SF1">
    <property type="entry name" value="TRANSCRIPTION FACTOR, PUTATIVE (AFU_ORTHOLOGUE AFUA_5G14530)-RELATED"/>
    <property type="match status" value="1"/>
</dbReference>